<evidence type="ECO:0008006" key="4">
    <source>
        <dbReference type="Google" id="ProtNLM"/>
    </source>
</evidence>
<accession>A0A502EM46</accession>
<sequence>MKYFLSTFVFVFFANSFVQAQNKKITYIQFDVSASLTGNTERYESEDYPGQKNQDWFVPDGLGSKIGYGVQYKKWITLGIHSGVDWKWDDKLVAVPIYLNLGFHPKVGENTRLTAQAGYGKGFALGRGNLSGEYRKLRIGIGTDDFTIFIETAQYDIVLHNEESINSINLGVSILSFDY</sequence>
<evidence type="ECO:0000313" key="3">
    <source>
        <dbReference type="Proteomes" id="UP000319700"/>
    </source>
</evidence>
<dbReference type="OrthoDB" id="1346785at2"/>
<keyword evidence="1" id="KW-0732">Signal</keyword>
<comment type="caution">
    <text evidence="2">The sequence shown here is derived from an EMBL/GenBank/DDBJ whole genome shotgun (WGS) entry which is preliminary data.</text>
</comment>
<dbReference type="Proteomes" id="UP000319700">
    <property type="component" value="Unassembled WGS sequence"/>
</dbReference>
<dbReference type="RefSeq" id="WP_140508449.1">
    <property type="nucleotide sequence ID" value="NZ_RCZH01000009.1"/>
</dbReference>
<gene>
    <name evidence="2" type="ORF">EAH81_15120</name>
</gene>
<dbReference type="EMBL" id="RCZH01000009">
    <property type="protein sequence ID" value="TPG38808.1"/>
    <property type="molecule type" value="Genomic_DNA"/>
</dbReference>
<feature type="chain" id="PRO_5021275199" description="Outer membrane protein beta-barrel domain-containing protein" evidence="1">
    <location>
        <begin position="21"/>
        <end position="179"/>
    </location>
</feature>
<evidence type="ECO:0000313" key="2">
    <source>
        <dbReference type="EMBL" id="TPG38808.1"/>
    </source>
</evidence>
<protein>
    <recommendedName>
        <fullName evidence="4">Outer membrane protein beta-barrel domain-containing protein</fullName>
    </recommendedName>
</protein>
<feature type="signal peptide" evidence="1">
    <location>
        <begin position="1"/>
        <end position="20"/>
    </location>
</feature>
<dbReference type="AlphaFoldDB" id="A0A502EM46"/>
<proteinExistence type="predicted"/>
<organism evidence="2 3">
    <name type="scientific">Flavobacterium pectinovorum</name>
    <dbReference type="NCBI Taxonomy" id="29533"/>
    <lineage>
        <taxon>Bacteria</taxon>
        <taxon>Pseudomonadati</taxon>
        <taxon>Bacteroidota</taxon>
        <taxon>Flavobacteriia</taxon>
        <taxon>Flavobacteriales</taxon>
        <taxon>Flavobacteriaceae</taxon>
        <taxon>Flavobacterium</taxon>
    </lineage>
</organism>
<dbReference type="STRING" id="29533.SAMN05444387_4098"/>
<evidence type="ECO:0000256" key="1">
    <source>
        <dbReference type="SAM" id="SignalP"/>
    </source>
</evidence>
<name>A0A502EM46_9FLAO</name>
<reference evidence="2 3" key="1">
    <citation type="journal article" date="2019" name="Environ. Microbiol.">
        <title>Species interactions and distinct microbial communities in high Arctic permafrost affected cryosols are associated with the CH4 and CO2 gas fluxes.</title>
        <authorList>
            <person name="Altshuler I."/>
            <person name="Hamel J."/>
            <person name="Turney S."/>
            <person name="Magnuson E."/>
            <person name="Levesque R."/>
            <person name="Greer C."/>
            <person name="Whyte L.G."/>
        </authorList>
    </citation>
    <scope>NUCLEOTIDE SEQUENCE [LARGE SCALE GENOMIC DNA]</scope>
    <source>
        <strain evidence="2 3">42</strain>
    </source>
</reference>
<keyword evidence="3" id="KW-1185">Reference proteome</keyword>